<feature type="signal peptide" evidence="2">
    <location>
        <begin position="1"/>
        <end position="22"/>
    </location>
</feature>
<keyword evidence="4" id="KW-1185">Reference proteome</keyword>
<evidence type="ECO:0000313" key="4">
    <source>
        <dbReference type="Proteomes" id="UP000015100"/>
    </source>
</evidence>
<reference evidence="4" key="2">
    <citation type="submission" date="2013-04" db="EMBL/GenBank/DDBJ databases">
        <title>Genomic mechanisms accounting for the adaptation to parasitism in nematode-trapping fungi.</title>
        <authorList>
            <person name="Ahren D.G."/>
        </authorList>
    </citation>
    <scope>NUCLEOTIDE SEQUENCE [LARGE SCALE GENOMIC DNA]</scope>
    <source>
        <strain evidence="4">CBS 200.50</strain>
    </source>
</reference>
<comment type="caution">
    <text evidence="3">The sequence shown here is derived from an EMBL/GenBank/DDBJ whole genome shotgun (WGS) entry which is preliminary data.</text>
</comment>
<accession>S8AE61</accession>
<keyword evidence="2" id="KW-0732">Signal</keyword>
<name>S8AE61_DACHA</name>
<dbReference type="Proteomes" id="UP000015100">
    <property type="component" value="Unassembled WGS sequence"/>
</dbReference>
<reference evidence="3 4" key="1">
    <citation type="journal article" date="2013" name="PLoS Genet.">
        <title>Genomic mechanisms accounting for the adaptation to parasitism in nematode-trapping fungi.</title>
        <authorList>
            <person name="Meerupati T."/>
            <person name="Andersson K.M."/>
            <person name="Friman E."/>
            <person name="Kumar D."/>
            <person name="Tunlid A."/>
            <person name="Ahren D."/>
        </authorList>
    </citation>
    <scope>NUCLEOTIDE SEQUENCE [LARGE SCALE GENOMIC DNA]</scope>
    <source>
        <strain evidence="3 4">CBS 200.50</strain>
    </source>
</reference>
<sequence length="297" mass="28968">MSPRSLNLILASSVLLAGYANAQYTLPEACNTVIKGSDTCGATKLSANSATADLEAFYKCFCLDKSLPTALKDCLTSLDMTQTLAQSTAQALEAVNQFCASQPGGSGGGSSGGSSSASVSGASVSGASVSIAANSATSGAANSAGSLITSALPSTTSGPPVEPSKQCDILASSLQQCGATAEDQITAANVASCLCSGNLAGLATDCVGYFSTVQPDAVAQIGIFTQDYCGKFAPGVNAAAATSAGGSNNGASQTQAGGATNTGTGSTAKSSPAAASNIQIAMGSTLFCVFGIFAMFL</sequence>
<dbReference type="AlphaFoldDB" id="S8AE61"/>
<evidence type="ECO:0000313" key="3">
    <source>
        <dbReference type="EMBL" id="EPS39366.1"/>
    </source>
</evidence>
<dbReference type="HOGENOM" id="CLU_1023151_0_0_1"/>
<evidence type="ECO:0008006" key="5">
    <source>
        <dbReference type="Google" id="ProtNLM"/>
    </source>
</evidence>
<feature type="region of interest" description="Disordered" evidence="1">
    <location>
        <begin position="247"/>
        <end position="266"/>
    </location>
</feature>
<dbReference type="OrthoDB" id="10633217at2759"/>
<evidence type="ECO:0000256" key="1">
    <source>
        <dbReference type="SAM" id="MobiDB-lite"/>
    </source>
</evidence>
<evidence type="ECO:0000256" key="2">
    <source>
        <dbReference type="SAM" id="SignalP"/>
    </source>
</evidence>
<proteinExistence type="predicted"/>
<gene>
    <name evidence="3" type="ORF">H072_6857</name>
</gene>
<feature type="chain" id="PRO_5004560422" description="Extracellular membrane protein CFEM domain-containing protein" evidence="2">
    <location>
        <begin position="23"/>
        <end position="297"/>
    </location>
</feature>
<organism evidence="3 4">
    <name type="scientific">Dactylellina haptotyla (strain CBS 200.50)</name>
    <name type="common">Nematode-trapping fungus</name>
    <name type="synonym">Monacrosporium haptotylum</name>
    <dbReference type="NCBI Taxonomy" id="1284197"/>
    <lineage>
        <taxon>Eukaryota</taxon>
        <taxon>Fungi</taxon>
        <taxon>Dikarya</taxon>
        <taxon>Ascomycota</taxon>
        <taxon>Pezizomycotina</taxon>
        <taxon>Orbiliomycetes</taxon>
        <taxon>Orbiliales</taxon>
        <taxon>Orbiliaceae</taxon>
        <taxon>Dactylellina</taxon>
    </lineage>
</organism>
<dbReference type="EMBL" id="AQGS01000474">
    <property type="protein sequence ID" value="EPS39366.1"/>
    <property type="molecule type" value="Genomic_DNA"/>
</dbReference>
<protein>
    <recommendedName>
        <fullName evidence="5">Extracellular membrane protein CFEM domain-containing protein</fullName>
    </recommendedName>
</protein>